<proteinExistence type="predicted"/>
<evidence type="ECO:0008006" key="2">
    <source>
        <dbReference type="Google" id="ProtNLM"/>
    </source>
</evidence>
<dbReference type="Pfam" id="PF10127">
    <property type="entry name" value="RlaP"/>
    <property type="match status" value="1"/>
</dbReference>
<evidence type="ECO:0000313" key="1">
    <source>
        <dbReference type="EMBL" id="GAF68313.1"/>
    </source>
</evidence>
<reference evidence="1" key="1">
    <citation type="journal article" date="2014" name="Front. Microbiol.">
        <title>High frequency of phylogenetically diverse reductive dehalogenase-homologous genes in deep subseafloor sedimentary metagenomes.</title>
        <authorList>
            <person name="Kawai M."/>
            <person name="Futagami T."/>
            <person name="Toyoda A."/>
            <person name="Takaki Y."/>
            <person name="Nishi S."/>
            <person name="Hori S."/>
            <person name="Arai W."/>
            <person name="Tsubouchi T."/>
            <person name="Morono Y."/>
            <person name="Uchiyama I."/>
            <person name="Ito T."/>
            <person name="Fujiyama A."/>
            <person name="Inagaki F."/>
            <person name="Takami H."/>
        </authorList>
    </citation>
    <scope>NUCLEOTIDE SEQUENCE</scope>
    <source>
        <strain evidence="1">Expedition CK06-06</strain>
    </source>
</reference>
<dbReference type="AlphaFoldDB" id="X0RHS3"/>
<dbReference type="InterPro" id="IPR018775">
    <property type="entry name" value="RlaP"/>
</dbReference>
<comment type="caution">
    <text evidence="1">The sequence shown here is derived from an EMBL/GenBank/DDBJ whole genome shotgun (WGS) entry which is preliminary data.</text>
</comment>
<accession>X0RHS3</accession>
<protein>
    <recommendedName>
        <fullName evidence="2">Nucleotidyltransferase</fullName>
    </recommendedName>
</protein>
<gene>
    <name evidence="1" type="ORF">S01H1_09942</name>
</gene>
<dbReference type="EMBL" id="BARS01005078">
    <property type="protein sequence ID" value="GAF68313.1"/>
    <property type="molecule type" value="Genomic_DNA"/>
</dbReference>
<name>X0RHS3_9ZZZZ</name>
<dbReference type="PANTHER" id="PTHR34817:SF1">
    <property type="entry name" value="NUCLEOTIDYLTRANSFERASE"/>
    <property type="match status" value="1"/>
</dbReference>
<organism evidence="1">
    <name type="scientific">marine sediment metagenome</name>
    <dbReference type="NCBI Taxonomy" id="412755"/>
    <lineage>
        <taxon>unclassified sequences</taxon>
        <taxon>metagenomes</taxon>
        <taxon>ecological metagenomes</taxon>
    </lineage>
</organism>
<sequence>MDDRIKEYNIIALIRFGSHLYGTNTENSDTDYKGIFLPSREMIFLGKIPKSVRLDSKTDNNSKNTNADIDCELYSLHYFIELACKGETVALDMLHVDNKNLLTTSETWDNITQNRSLFLTKNLKSFVGYARRQAAKYGVKGSRLNAAREFVEVITKEAADEERGLDIRMKDIWGKLPLNEHCRFIEDSPNGTGQYQICGKILQSSITVDMAHGIISGFIDVYGDRARQAADNKGIDWKAMSHALRAAYQTREILTTGKIQYPLQDAAFLRDVKTGKLDFLSVVLPMLETEMAEVERLSEISTLPEKVDRKYWDDFIIESIGTVSIIE</sequence>
<dbReference type="PANTHER" id="PTHR34817">
    <property type="entry name" value="NUCLEOTIDYLTRANSFERASE"/>
    <property type="match status" value="1"/>
</dbReference>